<name>A0ACC0F4I3_9ERIC</name>
<dbReference type="EMBL" id="CM045768">
    <property type="protein sequence ID" value="KAI7982981.1"/>
    <property type="molecule type" value="Genomic_DNA"/>
</dbReference>
<accession>A0ACC0F4I3</accession>
<reference evidence="1 2" key="1">
    <citation type="journal article" date="2022" name="Plant J.">
        <title>Chromosome-level genome of Camellia lanceoleosa provides a valuable resource for understanding genome evolution and self-incompatibility.</title>
        <authorList>
            <person name="Gong W."/>
            <person name="Xiao S."/>
            <person name="Wang L."/>
            <person name="Liao Z."/>
            <person name="Chang Y."/>
            <person name="Mo W."/>
            <person name="Hu G."/>
            <person name="Li W."/>
            <person name="Zhao G."/>
            <person name="Zhu H."/>
            <person name="Hu X."/>
            <person name="Ji K."/>
            <person name="Xiang X."/>
            <person name="Song Q."/>
            <person name="Yuan D."/>
            <person name="Jin S."/>
            <person name="Zhang L."/>
        </authorList>
    </citation>
    <scope>NUCLEOTIDE SEQUENCE [LARGE SCALE GENOMIC DNA]</scope>
    <source>
        <strain evidence="1">SQ_2022a</strain>
    </source>
</reference>
<comment type="caution">
    <text evidence="1">The sequence shown here is derived from an EMBL/GenBank/DDBJ whole genome shotgun (WGS) entry which is preliminary data.</text>
</comment>
<evidence type="ECO:0000313" key="1">
    <source>
        <dbReference type="EMBL" id="KAI7982981.1"/>
    </source>
</evidence>
<protein>
    <submittedName>
        <fullName evidence="1">Uncharacterized protein</fullName>
    </submittedName>
</protein>
<keyword evidence="2" id="KW-1185">Reference proteome</keyword>
<organism evidence="1 2">
    <name type="scientific">Camellia lanceoleosa</name>
    <dbReference type="NCBI Taxonomy" id="1840588"/>
    <lineage>
        <taxon>Eukaryota</taxon>
        <taxon>Viridiplantae</taxon>
        <taxon>Streptophyta</taxon>
        <taxon>Embryophyta</taxon>
        <taxon>Tracheophyta</taxon>
        <taxon>Spermatophyta</taxon>
        <taxon>Magnoliopsida</taxon>
        <taxon>eudicotyledons</taxon>
        <taxon>Gunneridae</taxon>
        <taxon>Pentapetalae</taxon>
        <taxon>asterids</taxon>
        <taxon>Ericales</taxon>
        <taxon>Theaceae</taxon>
        <taxon>Camellia</taxon>
    </lineage>
</organism>
<proteinExistence type="predicted"/>
<sequence>MRIDEVMGAQRKMVTECGKERMGIDEGPLEKQPFRMEQCCRGDDLNSVALAAQHLSESHDHCVAKGSTGLKPYGLGMDNAKGLLLRHHGWNFWESSIAWIKDKIVRTGAAVNTWNWRTLGHVQKQIKNKLDALWYVTIRDAVYI</sequence>
<evidence type="ECO:0000313" key="2">
    <source>
        <dbReference type="Proteomes" id="UP001060215"/>
    </source>
</evidence>
<dbReference type="Proteomes" id="UP001060215">
    <property type="component" value="Chromosome 11"/>
</dbReference>
<gene>
    <name evidence="1" type="ORF">LOK49_LG15G01860</name>
</gene>